<dbReference type="FunFam" id="1.10.287.130:FF:000001">
    <property type="entry name" value="Two-component sensor histidine kinase"/>
    <property type="match status" value="1"/>
</dbReference>
<comment type="catalytic activity">
    <reaction evidence="1">
        <text>ATP + protein L-histidine = ADP + protein N-phospho-L-histidine.</text>
        <dbReference type="EC" id="2.7.13.3"/>
    </reaction>
</comment>
<dbReference type="SUPFAM" id="SSF55874">
    <property type="entry name" value="ATPase domain of HSP90 chaperone/DNA topoisomerase II/histidine kinase"/>
    <property type="match status" value="1"/>
</dbReference>
<evidence type="ECO:0000256" key="3">
    <source>
        <dbReference type="ARBA" id="ARBA00004314"/>
    </source>
</evidence>
<keyword evidence="13" id="KW-0812">Transmembrane</keyword>
<dbReference type="SMART" id="SM00387">
    <property type="entry name" value="HATPase_c"/>
    <property type="match status" value="1"/>
</dbReference>
<evidence type="ECO:0000313" key="17">
    <source>
        <dbReference type="Proteomes" id="UP000243406"/>
    </source>
</evidence>
<protein>
    <recommendedName>
        <fullName evidence="4">histidine kinase</fullName>
        <ecNumber evidence="4">2.7.13.3</ecNumber>
    </recommendedName>
</protein>
<evidence type="ECO:0000256" key="13">
    <source>
        <dbReference type="SAM" id="Phobius"/>
    </source>
</evidence>
<dbReference type="PROSITE" id="PS50109">
    <property type="entry name" value="HIS_KIN"/>
    <property type="match status" value="1"/>
</dbReference>
<dbReference type="FunFam" id="3.30.565.10:FF:000023">
    <property type="entry name" value="PAS domain-containing sensor histidine kinase"/>
    <property type="match status" value="1"/>
</dbReference>
<keyword evidence="8" id="KW-0547">Nucleotide-binding</keyword>
<dbReference type="InterPro" id="IPR004358">
    <property type="entry name" value="Sig_transdc_His_kin-like_C"/>
</dbReference>
<keyword evidence="6" id="KW-0597">Phosphoprotein</keyword>
<dbReference type="Pfam" id="PF00512">
    <property type="entry name" value="HisKA"/>
    <property type="match status" value="1"/>
</dbReference>
<dbReference type="CDD" id="cd00082">
    <property type="entry name" value="HisKA"/>
    <property type="match status" value="1"/>
</dbReference>
<keyword evidence="11" id="KW-0902">Two-component regulatory system</keyword>
<dbReference type="EMBL" id="FUYN01000002">
    <property type="protein sequence ID" value="SKB36477.1"/>
    <property type="molecule type" value="Genomic_DNA"/>
</dbReference>
<dbReference type="EC" id="2.7.13.3" evidence="4"/>
<evidence type="ECO:0000313" key="16">
    <source>
        <dbReference type="EMBL" id="SKB36477.1"/>
    </source>
</evidence>
<dbReference type="OrthoDB" id="2359336at2"/>
<feature type="domain" description="Histidine kinase" evidence="14">
    <location>
        <begin position="261"/>
        <end position="478"/>
    </location>
</feature>
<dbReference type="GO" id="GO:0045121">
    <property type="term" value="C:membrane raft"/>
    <property type="evidence" value="ECO:0007669"/>
    <property type="project" value="UniProtKB-SubCell"/>
</dbReference>
<dbReference type="SMART" id="SM00304">
    <property type="entry name" value="HAMP"/>
    <property type="match status" value="1"/>
</dbReference>
<dbReference type="Gene3D" id="1.10.287.130">
    <property type="match status" value="1"/>
</dbReference>
<dbReference type="GO" id="GO:0000155">
    <property type="term" value="F:phosphorelay sensor kinase activity"/>
    <property type="evidence" value="ECO:0007669"/>
    <property type="project" value="InterPro"/>
</dbReference>
<feature type="transmembrane region" description="Helical" evidence="13">
    <location>
        <begin position="172"/>
        <end position="193"/>
    </location>
</feature>
<evidence type="ECO:0000256" key="1">
    <source>
        <dbReference type="ARBA" id="ARBA00000085"/>
    </source>
</evidence>
<dbReference type="InterPro" id="IPR036097">
    <property type="entry name" value="HisK_dim/P_sf"/>
</dbReference>
<keyword evidence="7" id="KW-0808">Transferase</keyword>
<accession>A0A1T5ANR7</accession>
<dbReference type="PRINTS" id="PR00344">
    <property type="entry name" value="BCTRLSENSOR"/>
</dbReference>
<proteinExistence type="predicted"/>
<evidence type="ECO:0000256" key="6">
    <source>
        <dbReference type="ARBA" id="ARBA00022553"/>
    </source>
</evidence>
<sequence>MNRSLFKRLFLNISIILVLVFVSSLFIGRIVIEKYYIEIKVDELKPELQKIISEINAKGKTNTDLNKMPFIIKAYDIYKNDMNVFEKPFTIIDNHDEKHEPYIEENIRISIEPFMNEVFMGKEVKKITSLNAIEGTSIVLGMPIKKGDHIIGGVFLLKPVSDFASAIRGFNMVFLIMSTLVLNIILVLLYISIKPLIIPLKSMVFSAKEMSEGKYDVRIKEKGYGEVEELAESFNILAVNLEESSKLAKGLEKTRRDYVANISHELRTPLSSLRAMSETLVDGLIKEDNEKQRYYQIMLAESIRLQRLIDDMLELSRLQSGNLYIEKSVVDTSLLINTVHEKFYTVADDLSISLELTDEIQTLPGSYTSKERVEQVLVILLDNAFKFTNENGKVIISGHIENDKIVIGVEDTGKGISEEDLPYIFERFYKADKSRTTQGTGLGLAIAKQIIEELNERIWVESHRGKGTRFSFTMEITK</sequence>
<feature type="domain" description="HAMP" evidence="15">
    <location>
        <begin position="194"/>
        <end position="246"/>
    </location>
</feature>
<organism evidence="16 17">
    <name type="scientific">Acetoanaerobium noterae</name>
    <dbReference type="NCBI Taxonomy" id="745369"/>
    <lineage>
        <taxon>Bacteria</taxon>
        <taxon>Bacillati</taxon>
        <taxon>Bacillota</taxon>
        <taxon>Clostridia</taxon>
        <taxon>Peptostreptococcales</taxon>
        <taxon>Filifactoraceae</taxon>
        <taxon>Acetoanaerobium</taxon>
    </lineage>
</organism>
<evidence type="ECO:0000256" key="12">
    <source>
        <dbReference type="ARBA" id="ARBA00023136"/>
    </source>
</evidence>
<reference evidence="17" key="1">
    <citation type="submission" date="2017-02" db="EMBL/GenBank/DDBJ databases">
        <authorList>
            <person name="Varghese N."/>
            <person name="Submissions S."/>
        </authorList>
    </citation>
    <scope>NUCLEOTIDE SEQUENCE [LARGE SCALE GENOMIC DNA]</scope>
    <source>
        <strain evidence="17">ATCC 35199</strain>
    </source>
</reference>
<dbReference type="PANTHER" id="PTHR43711:SF1">
    <property type="entry name" value="HISTIDINE KINASE 1"/>
    <property type="match status" value="1"/>
</dbReference>
<dbReference type="RefSeq" id="WP_079588982.1">
    <property type="nucleotide sequence ID" value="NZ_FUYN01000002.1"/>
</dbReference>
<dbReference type="CDD" id="cd06225">
    <property type="entry name" value="HAMP"/>
    <property type="match status" value="1"/>
</dbReference>
<evidence type="ECO:0000256" key="5">
    <source>
        <dbReference type="ARBA" id="ARBA00022475"/>
    </source>
</evidence>
<evidence type="ECO:0000256" key="4">
    <source>
        <dbReference type="ARBA" id="ARBA00012438"/>
    </source>
</evidence>
<dbReference type="PROSITE" id="PS50885">
    <property type="entry name" value="HAMP"/>
    <property type="match status" value="1"/>
</dbReference>
<gene>
    <name evidence="16" type="ORF">SAMN02745120_1050</name>
</gene>
<dbReference type="Pfam" id="PF02518">
    <property type="entry name" value="HATPase_c"/>
    <property type="match status" value="1"/>
</dbReference>
<dbReference type="InterPro" id="IPR036890">
    <property type="entry name" value="HATPase_C_sf"/>
</dbReference>
<dbReference type="Proteomes" id="UP000243406">
    <property type="component" value="Unassembled WGS sequence"/>
</dbReference>
<dbReference type="GO" id="GO:0005524">
    <property type="term" value="F:ATP binding"/>
    <property type="evidence" value="ECO:0007669"/>
    <property type="project" value="UniProtKB-KW"/>
</dbReference>
<dbReference type="Pfam" id="PF00672">
    <property type="entry name" value="HAMP"/>
    <property type="match status" value="1"/>
</dbReference>
<dbReference type="InterPro" id="IPR050736">
    <property type="entry name" value="Sensor_HK_Regulatory"/>
</dbReference>
<evidence type="ECO:0000256" key="7">
    <source>
        <dbReference type="ARBA" id="ARBA00022679"/>
    </source>
</evidence>
<dbReference type="InterPro" id="IPR003594">
    <property type="entry name" value="HATPase_dom"/>
</dbReference>
<keyword evidence="12 13" id="KW-0472">Membrane</keyword>
<dbReference type="SUPFAM" id="SSF47384">
    <property type="entry name" value="Homodimeric domain of signal transducing histidine kinase"/>
    <property type="match status" value="1"/>
</dbReference>
<evidence type="ECO:0000256" key="8">
    <source>
        <dbReference type="ARBA" id="ARBA00022741"/>
    </source>
</evidence>
<comment type="subcellular location">
    <subcellularLocation>
        <location evidence="2">Cell membrane</location>
    </subcellularLocation>
    <subcellularLocation>
        <location evidence="3">Membrane raft</location>
        <topology evidence="3">Multi-pass membrane protein</topology>
    </subcellularLocation>
</comment>
<keyword evidence="5" id="KW-1003">Cell membrane</keyword>
<feature type="transmembrane region" description="Helical" evidence="13">
    <location>
        <begin position="9"/>
        <end position="32"/>
    </location>
</feature>
<dbReference type="Gene3D" id="3.30.565.10">
    <property type="entry name" value="Histidine kinase-like ATPase, C-terminal domain"/>
    <property type="match status" value="1"/>
</dbReference>
<evidence type="ECO:0000256" key="10">
    <source>
        <dbReference type="ARBA" id="ARBA00022840"/>
    </source>
</evidence>
<evidence type="ECO:0000256" key="11">
    <source>
        <dbReference type="ARBA" id="ARBA00023012"/>
    </source>
</evidence>
<dbReference type="Gene3D" id="6.10.340.10">
    <property type="match status" value="1"/>
</dbReference>
<evidence type="ECO:0000259" key="15">
    <source>
        <dbReference type="PROSITE" id="PS50885"/>
    </source>
</evidence>
<dbReference type="InterPro" id="IPR005467">
    <property type="entry name" value="His_kinase_dom"/>
</dbReference>
<dbReference type="SUPFAM" id="SSF158472">
    <property type="entry name" value="HAMP domain-like"/>
    <property type="match status" value="1"/>
</dbReference>
<keyword evidence="10" id="KW-0067">ATP-binding</keyword>
<keyword evidence="9" id="KW-0418">Kinase</keyword>
<dbReference type="SMART" id="SM00388">
    <property type="entry name" value="HisKA"/>
    <property type="match status" value="1"/>
</dbReference>
<dbReference type="AlphaFoldDB" id="A0A1T5ANR7"/>
<keyword evidence="13" id="KW-1133">Transmembrane helix</keyword>
<dbReference type="PANTHER" id="PTHR43711">
    <property type="entry name" value="TWO-COMPONENT HISTIDINE KINASE"/>
    <property type="match status" value="1"/>
</dbReference>
<dbReference type="InterPro" id="IPR003661">
    <property type="entry name" value="HisK_dim/P_dom"/>
</dbReference>
<dbReference type="CDD" id="cd00075">
    <property type="entry name" value="HATPase"/>
    <property type="match status" value="1"/>
</dbReference>
<dbReference type="InterPro" id="IPR003660">
    <property type="entry name" value="HAMP_dom"/>
</dbReference>
<dbReference type="GO" id="GO:0005886">
    <property type="term" value="C:plasma membrane"/>
    <property type="evidence" value="ECO:0007669"/>
    <property type="project" value="UniProtKB-SubCell"/>
</dbReference>
<keyword evidence="17" id="KW-1185">Reference proteome</keyword>
<evidence type="ECO:0000256" key="9">
    <source>
        <dbReference type="ARBA" id="ARBA00022777"/>
    </source>
</evidence>
<evidence type="ECO:0000259" key="14">
    <source>
        <dbReference type="PROSITE" id="PS50109"/>
    </source>
</evidence>
<name>A0A1T5ANR7_9FIRM</name>
<evidence type="ECO:0000256" key="2">
    <source>
        <dbReference type="ARBA" id="ARBA00004236"/>
    </source>
</evidence>